<dbReference type="EMBL" id="HBJA01088315">
    <property type="protein sequence ID" value="CAE0819586.1"/>
    <property type="molecule type" value="Transcribed_RNA"/>
</dbReference>
<dbReference type="EMBL" id="HBJA01088317">
    <property type="protein sequence ID" value="CAE0819588.1"/>
    <property type="molecule type" value="Transcribed_RNA"/>
</dbReference>
<sequence>MGFQNMQSVLRLCSVFGCNDFRQCVRVCVWVCGCVWVEAEIDQFVCSSSAAPRGFLQGALERLNTSLPCCRKAKAAMSRNAFVVCSFMRPPRIHAHVCVHAVCVCVCARVCPCVCWKSCGFWGAG</sequence>
<accession>A0A6T2C8J2</accession>
<name>A0A6T2C8J2_9EUGL</name>
<proteinExistence type="predicted"/>
<evidence type="ECO:0000313" key="2">
    <source>
        <dbReference type="EMBL" id="CAE0819588.1"/>
    </source>
</evidence>
<evidence type="ECO:0000313" key="1">
    <source>
        <dbReference type="EMBL" id="CAE0819586.1"/>
    </source>
</evidence>
<dbReference type="AlphaFoldDB" id="A0A6T2C8J2"/>
<reference evidence="1" key="1">
    <citation type="submission" date="2021-01" db="EMBL/GenBank/DDBJ databases">
        <authorList>
            <person name="Corre E."/>
            <person name="Pelletier E."/>
            <person name="Niang G."/>
            <person name="Scheremetjew M."/>
            <person name="Finn R."/>
            <person name="Kale V."/>
            <person name="Holt S."/>
            <person name="Cochrane G."/>
            <person name="Meng A."/>
            <person name="Brown T."/>
            <person name="Cohen L."/>
        </authorList>
    </citation>
    <scope>NUCLEOTIDE SEQUENCE</scope>
    <source>
        <strain evidence="1">CCMP1594</strain>
    </source>
</reference>
<protein>
    <submittedName>
        <fullName evidence="1">Uncharacterized protein</fullName>
    </submittedName>
</protein>
<gene>
    <name evidence="1" type="ORF">EGYM00163_LOCUS30756</name>
    <name evidence="2" type="ORF">EGYM00163_LOCUS30758</name>
</gene>
<organism evidence="1">
    <name type="scientific">Eutreptiella gymnastica</name>
    <dbReference type="NCBI Taxonomy" id="73025"/>
    <lineage>
        <taxon>Eukaryota</taxon>
        <taxon>Discoba</taxon>
        <taxon>Euglenozoa</taxon>
        <taxon>Euglenida</taxon>
        <taxon>Spirocuta</taxon>
        <taxon>Euglenophyceae</taxon>
        <taxon>Eutreptiales</taxon>
        <taxon>Eutreptiaceae</taxon>
        <taxon>Eutreptiella</taxon>
    </lineage>
</organism>